<dbReference type="GO" id="GO:0004523">
    <property type="term" value="F:RNA-DNA hybrid ribonuclease activity"/>
    <property type="evidence" value="ECO:0007669"/>
    <property type="project" value="InterPro"/>
</dbReference>
<name>A0AAN9PBS7_CROPI</name>
<reference evidence="2 3" key="1">
    <citation type="submission" date="2024-01" db="EMBL/GenBank/DDBJ databases">
        <title>The genomes of 5 underutilized Papilionoideae crops provide insights into root nodulation and disease resistanc.</title>
        <authorList>
            <person name="Yuan L."/>
        </authorList>
    </citation>
    <scope>NUCLEOTIDE SEQUENCE [LARGE SCALE GENOMIC DNA]</scope>
    <source>
        <strain evidence="2">ZHUSHIDOU_FW_LH</strain>
        <tissue evidence="2">Leaf</tissue>
    </source>
</reference>
<dbReference type="CDD" id="cd22157">
    <property type="entry name" value="F-box_AtFBW1-like"/>
    <property type="match status" value="1"/>
</dbReference>
<dbReference type="InterPro" id="IPR001810">
    <property type="entry name" value="F-box_dom"/>
</dbReference>
<evidence type="ECO:0000313" key="3">
    <source>
        <dbReference type="Proteomes" id="UP001372338"/>
    </source>
</evidence>
<dbReference type="Proteomes" id="UP001372338">
    <property type="component" value="Unassembled WGS sequence"/>
</dbReference>
<dbReference type="PANTHER" id="PTHR31672">
    <property type="entry name" value="BNACNNG10540D PROTEIN"/>
    <property type="match status" value="1"/>
</dbReference>
<dbReference type="InterPro" id="IPR002156">
    <property type="entry name" value="RNaseH_domain"/>
</dbReference>
<dbReference type="SMART" id="SM00256">
    <property type="entry name" value="FBOX"/>
    <property type="match status" value="1"/>
</dbReference>
<dbReference type="InterPro" id="IPR036047">
    <property type="entry name" value="F-box-like_dom_sf"/>
</dbReference>
<dbReference type="Pfam" id="PF13456">
    <property type="entry name" value="RVT_3"/>
    <property type="match status" value="1"/>
</dbReference>
<feature type="domain" description="F-box" evidence="1">
    <location>
        <begin position="11"/>
        <end position="57"/>
    </location>
</feature>
<dbReference type="Pfam" id="PF00646">
    <property type="entry name" value="F-box"/>
    <property type="match status" value="1"/>
</dbReference>
<accession>A0AAN9PBS7</accession>
<protein>
    <recommendedName>
        <fullName evidence="1">F-box domain-containing protein</fullName>
    </recommendedName>
</protein>
<sequence length="218" mass="24538">MGKARVRREGDALLNLLPQELVVEILCRLTADSIMEMRCVCKSWKSLISDPQLLKPFIKRCGTEIEARTRAVMEVVRSILSRFSYANRNRSGADLLTLASEFRSIRDNLHCHLQIAMKEEEAGTQRPMMNATNPHPGAVIVQMDAATKENNGTGVSIIIMDQDNNFLAAANSMLQNAQEPRIAEALCLRWLMVTLLELGITHALLKIDCLQILHSWKR</sequence>
<gene>
    <name evidence="2" type="ORF">RIF29_08149</name>
</gene>
<evidence type="ECO:0000313" key="2">
    <source>
        <dbReference type="EMBL" id="KAK7292371.1"/>
    </source>
</evidence>
<dbReference type="EMBL" id="JAYWIO010000001">
    <property type="protein sequence ID" value="KAK7292371.1"/>
    <property type="molecule type" value="Genomic_DNA"/>
</dbReference>
<comment type="caution">
    <text evidence="2">The sequence shown here is derived from an EMBL/GenBank/DDBJ whole genome shotgun (WGS) entry which is preliminary data.</text>
</comment>
<dbReference type="GO" id="GO:0003676">
    <property type="term" value="F:nucleic acid binding"/>
    <property type="evidence" value="ECO:0007669"/>
    <property type="project" value="InterPro"/>
</dbReference>
<dbReference type="InterPro" id="IPR050796">
    <property type="entry name" value="SCF_F-box_component"/>
</dbReference>
<dbReference type="SUPFAM" id="SSF81383">
    <property type="entry name" value="F-box domain"/>
    <property type="match status" value="1"/>
</dbReference>
<dbReference type="PROSITE" id="PS50181">
    <property type="entry name" value="FBOX"/>
    <property type="match status" value="1"/>
</dbReference>
<keyword evidence="3" id="KW-1185">Reference proteome</keyword>
<evidence type="ECO:0000259" key="1">
    <source>
        <dbReference type="PROSITE" id="PS50181"/>
    </source>
</evidence>
<organism evidence="2 3">
    <name type="scientific">Crotalaria pallida</name>
    <name type="common">Smooth rattlebox</name>
    <name type="synonym">Crotalaria striata</name>
    <dbReference type="NCBI Taxonomy" id="3830"/>
    <lineage>
        <taxon>Eukaryota</taxon>
        <taxon>Viridiplantae</taxon>
        <taxon>Streptophyta</taxon>
        <taxon>Embryophyta</taxon>
        <taxon>Tracheophyta</taxon>
        <taxon>Spermatophyta</taxon>
        <taxon>Magnoliopsida</taxon>
        <taxon>eudicotyledons</taxon>
        <taxon>Gunneridae</taxon>
        <taxon>Pentapetalae</taxon>
        <taxon>rosids</taxon>
        <taxon>fabids</taxon>
        <taxon>Fabales</taxon>
        <taxon>Fabaceae</taxon>
        <taxon>Papilionoideae</taxon>
        <taxon>50 kb inversion clade</taxon>
        <taxon>genistoids sensu lato</taxon>
        <taxon>core genistoids</taxon>
        <taxon>Crotalarieae</taxon>
        <taxon>Crotalaria</taxon>
    </lineage>
</organism>
<dbReference type="AlphaFoldDB" id="A0AAN9PBS7"/>
<dbReference type="Gene3D" id="1.20.1280.50">
    <property type="match status" value="1"/>
</dbReference>
<dbReference type="PANTHER" id="PTHR31672:SF13">
    <property type="entry name" value="F-BOX PROTEIN CPR30-LIKE"/>
    <property type="match status" value="1"/>
</dbReference>
<proteinExistence type="predicted"/>